<dbReference type="AlphaFoldDB" id="A0A2A5IR20"/>
<dbReference type="Pfam" id="PF00155">
    <property type="entry name" value="Aminotran_1_2"/>
    <property type="match status" value="1"/>
</dbReference>
<dbReference type="PROSITE" id="PS00105">
    <property type="entry name" value="AA_TRANSFER_CLASS_1"/>
    <property type="match status" value="1"/>
</dbReference>
<comment type="cofactor">
    <cofactor evidence="1 4">
        <name>pyridoxal 5'-phosphate</name>
        <dbReference type="ChEBI" id="CHEBI:597326"/>
    </cofactor>
</comment>
<proteinExistence type="inferred from homology"/>
<dbReference type="PANTHER" id="PTHR42832:SF3">
    <property type="entry name" value="L-GLUTAMINE--4-(METHYLSULFANYL)-2-OXOBUTANOATE AMINOTRANSFERASE"/>
    <property type="match status" value="1"/>
</dbReference>
<feature type="domain" description="Aminotransferase class I/classII large" evidence="5">
    <location>
        <begin position="34"/>
        <end position="384"/>
    </location>
</feature>
<dbReference type="Gene3D" id="3.90.1150.10">
    <property type="entry name" value="Aspartate Aminotransferase, domain 1"/>
    <property type="match status" value="1"/>
</dbReference>
<evidence type="ECO:0000256" key="4">
    <source>
        <dbReference type="RuleBase" id="RU000481"/>
    </source>
</evidence>
<dbReference type="Proteomes" id="UP000228754">
    <property type="component" value="Unassembled WGS sequence"/>
</dbReference>
<protein>
    <recommendedName>
        <fullName evidence="4">Aminotransferase</fullName>
        <ecNumber evidence="4">2.6.1.-</ecNumber>
    </recommendedName>
</protein>
<comment type="caution">
    <text evidence="6">The sequence shown here is derived from an EMBL/GenBank/DDBJ whole genome shotgun (WGS) entry which is preliminary data.</text>
</comment>
<dbReference type="InterPro" id="IPR004838">
    <property type="entry name" value="NHTrfase_class1_PyrdxlP-BS"/>
</dbReference>
<name>A0A2A5IR20_BACPU</name>
<dbReference type="OrthoDB" id="9802328at2"/>
<keyword evidence="2 4" id="KW-0032">Aminotransferase</keyword>
<gene>
    <name evidence="6" type="ORF">CEY02_17380</name>
</gene>
<reference evidence="6 7" key="1">
    <citation type="submission" date="2017-06" db="EMBL/GenBank/DDBJ databases">
        <title>Draft Genome Sequence of Bacillus sp Strain 36R Isolated from saline sediment at Atanasia, Sonora, Mexico.</title>
        <authorList>
            <person name="Sanchez Diaz R."/>
            <person name="Quiroz Macias M.E."/>
            <person name="Ibarra Gamez J.C."/>
            <person name="Enciso Ibarra J."/>
            <person name="Gomez Gil B."/>
            <person name="Galaviz Silva L."/>
        </authorList>
    </citation>
    <scope>NUCLEOTIDE SEQUENCE [LARGE SCALE GENOMIC DNA]</scope>
    <source>
        <strain evidence="6 7">36R_ATNSAL</strain>
    </source>
</reference>
<comment type="similarity">
    <text evidence="4">Belongs to the class-I pyridoxal-phosphate-dependent aminotransferase family.</text>
</comment>
<dbReference type="PANTHER" id="PTHR42832">
    <property type="entry name" value="AMINO ACID AMINOTRANSFERASE"/>
    <property type="match status" value="1"/>
</dbReference>
<evidence type="ECO:0000256" key="3">
    <source>
        <dbReference type="ARBA" id="ARBA00022679"/>
    </source>
</evidence>
<evidence type="ECO:0000313" key="6">
    <source>
        <dbReference type="EMBL" id="PCK19775.1"/>
    </source>
</evidence>
<evidence type="ECO:0000313" key="7">
    <source>
        <dbReference type="Proteomes" id="UP000228754"/>
    </source>
</evidence>
<dbReference type="InterPro" id="IPR015422">
    <property type="entry name" value="PyrdxlP-dep_Trfase_small"/>
</dbReference>
<evidence type="ECO:0000256" key="2">
    <source>
        <dbReference type="ARBA" id="ARBA00022576"/>
    </source>
</evidence>
<dbReference type="NCBIfam" id="NF005977">
    <property type="entry name" value="PRK08068.1"/>
    <property type="match status" value="1"/>
</dbReference>
<dbReference type="CDD" id="cd00609">
    <property type="entry name" value="AAT_like"/>
    <property type="match status" value="1"/>
</dbReference>
<accession>A0A2A5IR20</accession>
<dbReference type="EMBL" id="NKHG01000112">
    <property type="protein sequence ID" value="PCK19775.1"/>
    <property type="molecule type" value="Genomic_DNA"/>
</dbReference>
<dbReference type="InterPro" id="IPR015424">
    <property type="entry name" value="PyrdxlP-dep_Trfase"/>
</dbReference>
<dbReference type="GO" id="GO:0008483">
    <property type="term" value="F:transaminase activity"/>
    <property type="evidence" value="ECO:0007669"/>
    <property type="project" value="UniProtKB-KW"/>
</dbReference>
<keyword evidence="3 4" id="KW-0808">Transferase</keyword>
<sequence>MAKMLPSKMIERLPEQKFGTVFEKIAHKTKNGANIINLGQGNPDLPTPEHIVNALQEAASTLQFQQYPPFRGFDFFKQAIADFYRKEFGAEIDPQKEIALFNGGKTGLYVMSQCLLDPGDIALVPDPGYPEYHSGIWMADAKPYCIKLDEKNGYLPDLSSIDSDVLKKAKVLFLNYPNNPTGAVANDAFFKETAAFAAAHGLYVIHDFAYGSFHYEQTPVSLMNAPLGKNVGVELYSLSKTFNMAGWRVAFAVGNEEIINAINAFQDHVFVSMYGGFQQAATIALQSDDRHIHSLKEVYLERMNFFIRQAAKQLGWTIERPAGAFYLWAPIPDHFEDSHAFADYLLEHADVVVTPGGVFGAHGRRHVRISMVAPIEQLALFIDRLHILPIRFHQKTRM</sequence>
<dbReference type="Gene3D" id="3.40.640.10">
    <property type="entry name" value="Type I PLP-dependent aspartate aminotransferase-like (Major domain)"/>
    <property type="match status" value="1"/>
</dbReference>
<organism evidence="6 7">
    <name type="scientific">Bacillus pumilus</name>
    <name type="common">Bacillus mesentericus</name>
    <dbReference type="NCBI Taxonomy" id="1408"/>
    <lineage>
        <taxon>Bacteria</taxon>
        <taxon>Bacillati</taxon>
        <taxon>Bacillota</taxon>
        <taxon>Bacilli</taxon>
        <taxon>Bacillales</taxon>
        <taxon>Bacillaceae</taxon>
        <taxon>Bacillus</taxon>
    </lineage>
</organism>
<dbReference type="InterPro" id="IPR015421">
    <property type="entry name" value="PyrdxlP-dep_Trfase_major"/>
</dbReference>
<dbReference type="InterPro" id="IPR004839">
    <property type="entry name" value="Aminotransferase_I/II_large"/>
</dbReference>
<evidence type="ECO:0000256" key="1">
    <source>
        <dbReference type="ARBA" id="ARBA00001933"/>
    </source>
</evidence>
<dbReference type="EC" id="2.6.1.-" evidence="4"/>
<dbReference type="GO" id="GO:0030170">
    <property type="term" value="F:pyridoxal phosphate binding"/>
    <property type="evidence" value="ECO:0007669"/>
    <property type="project" value="InterPro"/>
</dbReference>
<evidence type="ECO:0000259" key="5">
    <source>
        <dbReference type="Pfam" id="PF00155"/>
    </source>
</evidence>
<dbReference type="InterPro" id="IPR050881">
    <property type="entry name" value="LL-DAP_aminotransferase"/>
</dbReference>
<dbReference type="SUPFAM" id="SSF53383">
    <property type="entry name" value="PLP-dependent transferases"/>
    <property type="match status" value="1"/>
</dbReference>